<proteinExistence type="predicted"/>
<evidence type="ECO:0000313" key="2">
    <source>
        <dbReference type="Proteomes" id="UP000812287"/>
    </source>
</evidence>
<dbReference type="AlphaFoldDB" id="A0A9P7VXX2"/>
<evidence type="ECO:0000313" key="1">
    <source>
        <dbReference type="EMBL" id="KAG7448952.1"/>
    </source>
</evidence>
<dbReference type="GeneID" id="66104077"/>
<name>A0A9P7VXX2_9AGAR</name>
<comment type="caution">
    <text evidence="1">The sequence shown here is derived from an EMBL/GenBank/DDBJ whole genome shotgun (WGS) entry which is preliminary data.</text>
</comment>
<dbReference type="EMBL" id="MU250528">
    <property type="protein sequence ID" value="KAG7448952.1"/>
    <property type="molecule type" value="Genomic_DNA"/>
</dbReference>
<dbReference type="Proteomes" id="UP000812287">
    <property type="component" value="Unassembled WGS sequence"/>
</dbReference>
<organism evidence="1 2">
    <name type="scientific">Guyanagaster necrorhizus</name>
    <dbReference type="NCBI Taxonomy" id="856835"/>
    <lineage>
        <taxon>Eukaryota</taxon>
        <taxon>Fungi</taxon>
        <taxon>Dikarya</taxon>
        <taxon>Basidiomycota</taxon>
        <taxon>Agaricomycotina</taxon>
        <taxon>Agaricomycetes</taxon>
        <taxon>Agaricomycetidae</taxon>
        <taxon>Agaricales</taxon>
        <taxon>Marasmiineae</taxon>
        <taxon>Physalacriaceae</taxon>
        <taxon>Guyanagaster</taxon>
    </lineage>
</organism>
<keyword evidence="2" id="KW-1185">Reference proteome</keyword>
<dbReference type="RefSeq" id="XP_043042452.1">
    <property type="nucleotide sequence ID" value="XM_043181781.1"/>
</dbReference>
<reference evidence="1" key="1">
    <citation type="submission" date="2020-11" db="EMBL/GenBank/DDBJ databases">
        <title>Adaptations for nitrogen fixation in a non-lichenized fungal sporocarp promotes dispersal by wood-feeding termites.</title>
        <authorList>
            <consortium name="DOE Joint Genome Institute"/>
            <person name="Koch R.A."/>
            <person name="Yoon G."/>
            <person name="Arayal U."/>
            <person name="Lail K."/>
            <person name="Amirebrahimi M."/>
            <person name="Labutti K."/>
            <person name="Lipzen A."/>
            <person name="Riley R."/>
            <person name="Barry K."/>
            <person name="Henrissat B."/>
            <person name="Grigoriev I.V."/>
            <person name="Herr J.R."/>
            <person name="Aime M.C."/>
        </authorList>
    </citation>
    <scope>NUCLEOTIDE SEQUENCE</scope>
    <source>
        <strain evidence="1">MCA 3950</strain>
    </source>
</reference>
<protein>
    <submittedName>
        <fullName evidence="1">Uncharacterized protein</fullName>
    </submittedName>
</protein>
<sequence>MRTFFPSPLLPNSSIGRSKVRRWARFHIIGWSSRPQLVSRISRPTGVSVRRLRPDCGRAGRLCVRCPDRQRIIFIHLLLLSWPTCKIGPPFSIAADNRYLHFLIWPFLSNGTLTVRPPCSYR</sequence>
<gene>
    <name evidence="1" type="ORF">BT62DRAFT_654313</name>
</gene>
<accession>A0A9P7VXX2</accession>